<evidence type="ECO:0000313" key="1">
    <source>
        <dbReference type="EMBL" id="SWT23106.1"/>
    </source>
</evidence>
<comment type="caution">
    <text evidence="1">The sequence shown here is derived from an EMBL/GenBank/DDBJ whole genome shotgun (WGS) entry which is preliminary data.</text>
</comment>
<name>A0AAX2NL68_KLEPN</name>
<gene>
    <name evidence="1" type="ORF">SAMEA3729652_05080</name>
</gene>
<dbReference type="Proteomes" id="UP000258798">
    <property type="component" value="Unassembled WGS sequence"/>
</dbReference>
<evidence type="ECO:0000313" key="2">
    <source>
        <dbReference type="Proteomes" id="UP000258798"/>
    </source>
</evidence>
<organism evidence="1 2">
    <name type="scientific">Klebsiella pneumoniae</name>
    <dbReference type="NCBI Taxonomy" id="573"/>
    <lineage>
        <taxon>Bacteria</taxon>
        <taxon>Pseudomonadati</taxon>
        <taxon>Pseudomonadota</taxon>
        <taxon>Gammaproteobacteria</taxon>
        <taxon>Enterobacterales</taxon>
        <taxon>Enterobacteriaceae</taxon>
        <taxon>Klebsiella/Raoultella group</taxon>
        <taxon>Klebsiella</taxon>
        <taxon>Klebsiella pneumoniae complex</taxon>
    </lineage>
</organism>
<reference evidence="1 2" key="1">
    <citation type="submission" date="2018-08" db="EMBL/GenBank/DDBJ databases">
        <authorList>
            <consortium name="Pathogen Informatics"/>
        </authorList>
    </citation>
    <scope>NUCLEOTIDE SEQUENCE [LARGE SCALE GENOMIC DNA]</scope>
    <source>
        <strain evidence="1 2">EuSCAPE_TR125</strain>
    </source>
</reference>
<protein>
    <submittedName>
        <fullName evidence="1">Uncharacterized protein</fullName>
    </submittedName>
</protein>
<proteinExistence type="predicted"/>
<accession>A0AAX2NL68</accession>
<dbReference type="EMBL" id="UJRG01000035">
    <property type="protein sequence ID" value="SWT23106.1"/>
    <property type="molecule type" value="Genomic_DNA"/>
</dbReference>
<sequence>MPIMFSIPLPLLPRRISSTNIRVHSRVNHLNGTGRVFAVCPAHRVQRKAETLLMPGDQVNTFFYQPAIGFIIRQLHRAVCPGHMPVGNRHHMRHPDGGHRIQQPEKLHADGQLHPACLQALRRFFTFRRRRGQQFAQPAHKGARRCRAAGKTIDIQLDACQFRLARLRLNQHRHQFRGKTIQQASELFIAVMAAAKPQPVPAGAHFFQ</sequence>
<dbReference type="AlphaFoldDB" id="A0AAX2NL68"/>